<evidence type="ECO:0000256" key="5">
    <source>
        <dbReference type="SAM" id="SignalP"/>
    </source>
</evidence>
<evidence type="ECO:0000256" key="4">
    <source>
        <dbReference type="PROSITE-ProRule" id="PRU00433"/>
    </source>
</evidence>
<evidence type="ECO:0000313" key="7">
    <source>
        <dbReference type="EMBL" id="QDT16203.1"/>
    </source>
</evidence>
<dbReference type="GO" id="GO:0046872">
    <property type="term" value="F:metal ion binding"/>
    <property type="evidence" value="ECO:0007669"/>
    <property type="project" value="UniProtKB-KW"/>
</dbReference>
<dbReference type="PROSITE" id="PS51257">
    <property type="entry name" value="PROKAR_LIPOPROTEIN"/>
    <property type="match status" value="1"/>
</dbReference>
<dbReference type="EMBL" id="CP036265">
    <property type="protein sequence ID" value="QDT16203.1"/>
    <property type="molecule type" value="Genomic_DNA"/>
</dbReference>
<reference evidence="7 8" key="1">
    <citation type="submission" date="2019-02" db="EMBL/GenBank/DDBJ databases">
        <title>Deep-cultivation of Planctomycetes and their phenomic and genomic characterization uncovers novel biology.</title>
        <authorList>
            <person name="Wiegand S."/>
            <person name="Jogler M."/>
            <person name="Boedeker C."/>
            <person name="Pinto D."/>
            <person name="Vollmers J."/>
            <person name="Rivas-Marin E."/>
            <person name="Kohn T."/>
            <person name="Peeters S.H."/>
            <person name="Heuer A."/>
            <person name="Rast P."/>
            <person name="Oberbeckmann S."/>
            <person name="Bunk B."/>
            <person name="Jeske O."/>
            <person name="Meyerdierks A."/>
            <person name="Storesund J.E."/>
            <person name="Kallscheuer N."/>
            <person name="Luecker S."/>
            <person name="Lage O.M."/>
            <person name="Pohl T."/>
            <person name="Merkel B.J."/>
            <person name="Hornburger P."/>
            <person name="Mueller R.-W."/>
            <person name="Bruemmer F."/>
            <person name="Labrenz M."/>
            <person name="Spormann A.M."/>
            <person name="Op den Camp H."/>
            <person name="Overmann J."/>
            <person name="Amann R."/>
            <person name="Jetten M.S.M."/>
            <person name="Mascher T."/>
            <person name="Medema M.H."/>
            <person name="Devos D.P."/>
            <person name="Kaster A.-K."/>
            <person name="Ovreas L."/>
            <person name="Rohde M."/>
            <person name="Galperin M.Y."/>
            <person name="Jogler C."/>
        </authorList>
    </citation>
    <scope>NUCLEOTIDE SEQUENCE [LARGE SCALE GENOMIC DNA]</scope>
    <source>
        <strain evidence="7 8">CA12</strain>
    </source>
</reference>
<dbReference type="InterPro" id="IPR011444">
    <property type="entry name" value="DUF1549"/>
</dbReference>
<organism evidence="7 8">
    <name type="scientific">Alienimonas californiensis</name>
    <dbReference type="NCBI Taxonomy" id="2527989"/>
    <lineage>
        <taxon>Bacteria</taxon>
        <taxon>Pseudomonadati</taxon>
        <taxon>Planctomycetota</taxon>
        <taxon>Planctomycetia</taxon>
        <taxon>Planctomycetales</taxon>
        <taxon>Planctomycetaceae</taxon>
        <taxon>Alienimonas</taxon>
    </lineage>
</organism>
<evidence type="ECO:0000259" key="6">
    <source>
        <dbReference type="PROSITE" id="PS51007"/>
    </source>
</evidence>
<accession>A0A517PA02</accession>
<feature type="chain" id="PRO_5021961201" evidence="5">
    <location>
        <begin position="31"/>
        <end position="966"/>
    </location>
</feature>
<dbReference type="InterPro" id="IPR036909">
    <property type="entry name" value="Cyt_c-like_dom_sf"/>
</dbReference>
<dbReference type="Pfam" id="PF07635">
    <property type="entry name" value="PSCyt1"/>
    <property type="match status" value="1"/>
</dbReference>
<dbReference type="Pfam" id="PF07587">
    <property type="entry name" value="PSD1"/>
    <property type="match status" value="1"/>
</dbReference>
<dbReference type="InterPro" id="IPR022655">
    <property type="entry name" value="DUF1553"/>
</dbReference>
<dbReference type="Pfam" id="PF07583">
    <property type="entry name" value="PSCyt2"/>
    <property type="match status" value="1"/>
</dbReference>
<dbReference type="PANTHER" id="PTHR35889">
    <property type="entry name" value="CYCLOINULO-OLIGOSACCHARIDE FRUCTANOTRANSFERASE-RELATED"/>
    <property type="match status" value="1"/>
</dbReference>
<sequence precursor="true">MRTDAACRLPIALVLAGACGLALTPGSAAAAEGDGAAAWPAEPDAETHFTLTVLPLLETRCGGCHGAGADEPGGALRTDSLKALLTGGESGSAAIVPGDPAGGTLMDAITWATYEMPPKEADRLSEKEVAAVRRWIADGAVWPDEATRERIRERDREAVETADGRLVATSGGQSEAWTGRRYAPADLWHLQPLPEANEPLSAGALAAFVDERVGAKLTEAGLEPAGRANPRDLLRRASFDLTGLPPTPEQSDAFLADHETDPDGAWERLIDRLLASPAYGERWARHWLDVARYADTGGMSNDFERSNMWRYRDYVIRAFNHDKPYDEFVLEQLAGDELADASVLERTGDEEAVQKARLSGDYTPGEAEQIVASGFLRLGPWDNAMIKNEEARQIYLDDVVNVTGQAFLSTTMRCAKCHDHKFDPLPTRDYYRLYSAFSTTHQAERPVPFLPEENRERFDEERAHVEEMLAFATERRDAIMDKQEAAARAWFDERGLPYLDPDARQSLRDEEKPPRHVGLTTAEQGELKVREQDVWIWTRRLERFEPMAQSVYNAGAARLAWNGARKLRIDAKSAGTEPPECFIFEGGALDAPGEPVKPGVLSATGLPVPGTDDYLLPESVDGRRLALARWIADPRNPITARSFVNRLWGWHFGMPLAENGNNFGVKGGKPSHPELLDRLAADFVAGGWQLKRLHRGLMLSEAYRRSARHADPDSIATADPDGRLLAAFPRRRLSAEELRDAMLAASGELAPTTGGLPVRPEMNMEVALQPRMLQFSLAPAYQPSPEPEIRNRRTVYAYLVRGQADPLLETFGQPGPNDSCELRETAATVPQAFTLLNGDAVNDRAAAMAARIAEEDVRGPDAVDRAFELALGRPATAVERERLVDFLAAAAEEHAHAAPQPPTYPTRIMRSLVEEFSGEPFEYEEILPTFAAYDPGVKPADLPPAQRALADVCLLLFNSNEFAYVE</sequence>
<evidence type="ECO:0000256" key="1">
    <source>
        <dbReference type="ARBA" id="ARBA00022617"/>
    </source>
</evidence>
<dbReference type="GO" id="GO:0009055">
    <property type="term" value="F:electron transfer activity"/>
    <property type="evidence" value="ECO:0007669"/>
    <property type="project" value="InterPro"/>
</dbReference>
<protein>
    <submittedName>
        <fullName evidence="7">Planctomycete cytochrome C</fullName>
    </submittedName>
</protein>
<dbReference type="GO" id="GO:0020037">
    <property type="term" value="F:heme binding"/>
    <property type="evidence" value="ECO:0007669"/>
    <property type="project" value="InterPro"/>
</dbReference>
<feature type="signal peptide" evidence="5">
    <location>
        <begin position="1"/>
        <end position="30"/>
    </location>
</feature>
<proteinExistence type="predicted"/>
<feature type="domain" description="Cytochrome c" evidence="6">
    <location>
        <begin position="30"/>
        <end position="140"/>
    </location>
</feature>
<dbReference type="PANTHER" id="PTHR35889:SF3">
    <property type="entry name" value="F-BOX DOMAIN-CONTAINING PROTEIN"/>
    <property type="match status" value="1"/>
</dbReference>
<dbReference type="Proteomes" id="UP000318741">
    <property type="component" value="Chromosome"/>
</dbReference>
<dbReference type="RefSeq" id="WP_145359066.1">
    <property type="nucleotide sequence ID" value="NZ_CP036265.1"/>
</dbReference>
<dbReference type="SUPFAM" id="SSF46626">
    <property type="entry name" value="Cytochrome c"/>
    <property type="match status" value="1"/>
</dbReference>
<evidence type="ECO:0000256" key="2">
    <source>
        <dbReference type="ARBA" id="ARBA00022723"/>
    </source>
</evidence>
<keyword evidence="5" id="KW-0732">Signal</keyword>
<dbReference type="AlphaFoldDB" id="A0A517PA02"/>
<gene>
    <name evidence="7" type="ORF">CA12_23030</name>
</gene>
<evidence type="ECO:0000256" key="3">
    <source>
        <dbReference type="ARBA" id="ARBA00023004"/>
    </source>
</evidence>
<evidence type="ECO:0000313" key="8">
    <source>
        <dbReference type="Proteomes" id="UP000318741"/>
    </source>
</evidence>
<keyword evidence="1 4" id="KW-0349">Heme</keyword>
<keyword evidence="8" id="KW-1185">Reference proteome</keyword>
<dbReference type="InterPro" id="IPR011429">
    <property type="entry name" value="Cyt_c_Planctomycete-type"/>
</dbReference>
<name>A0A517PA02_9PLAN</name>
<dbReference type="OrthoDB" id="127107at2"/>
<dbReference type="PROSITE" id="PS51007">
    <property type="entry name" value="CYTC"/>
    <property type="match status" value="1"/>
</dbReference>
<dbReference type="KEGG" id="acaf:CA12_23030"/>
<dbReference type="InterPro" id="IPR009056">
    <property type="entry name" value="Cyt_c-like_dom"/>
</dbReference>
<keyword evidence="2 4" id="KW-0479">Metal-binding</keyword>
<keyword evidence="3 4" id="KW-0408">Iron</keyword>